<proteinExistence type="predicted"/>
<gene>
    <name evidence="2" type="ORF">Q2T42_04490</name>
</gene>
<evidence type="ECO:0000259" key="1">
    <source>
        <dbReference type="Pfam" id="PF08241"/>
    </source>
</evidence>
<dbReference type="EMBL" id="CP130144">
    <property type="protein sequence ID" value="WNZ47094.1"/>
    <property type="molecule type" value="Genomic_DNA"/>
</dbReference>
<accession>A0AA97AS18</accession>
<feature type="domain" description="Methyltransferase type 11" evidence="1">
    <location>
        <begin position="15"/>
        <end position="110"/>
    </location>
</feature>
<dbReference type="CDD" id="cd02440">
    <property type="entry name" value="AdoMet_MTases"/>
    <property type="match status" value="1"/>
</dbReference>
<dbReference type="PANTHER" id="PTHR43861">
    <property type="entry name" value="TRANS-ACONITATE 2-METHYLTRANSFERASE-RELATED"/>
    <property type="match status" value="1"/>
</dbReference>
<dbReference type="EC" id="2.1.1.-" evidence="2"/>
<dbReference type="GO" id="GO:0032259">
    <property type="term" value="P:methylation"/>
    <property type="evidence" value="ECO:0007669"/>
    <property type="project" value="UniProtKB-KW"/>
</dbReference>
<dbReference type="PANTHER" id="PTHR43861:SF6">
    <property type="entry name" value="METHYLTRANSFERASE TYPE 11"/>
    <property type="match status" value="1"/>
</dbReference>
<sequence length="248" mass="28577">MQATTWIRPESRSLLDVGCNVGAFLKTCQQAMPRLKLAGVEINETALAIAQRQLPGIDLHHTSAEDLPFAAESFDCITCLEVLEHIPAKSRANSLQEIRRVLRQGGQLILSTPHQGWFAWMDSNNIRYRLPTLYRWVVQRGLRDSVYERRGCQVEWHEHFTLEALIAIAGSGWKVISVRRGGLFLYPLMDWLSWFFYRKNLSEHPIRQLFERIASWDDSIDYGQASYRICVVLQKVDTVESREDAENA</sequence>
<dbReference type="InterPro" id="IPR029063">
    <property type="entry name" value="SAM-dependent_MTases_sf"/>
</dbReference>
<keyword evidence="2" id="KW-0489">Methyltransferase</keyword>
<protein>
    <submittedName>
        <fullName evidence="2">Class I SAM-dependent methyltransferase</fullName>
        <ecNumber evidence="2">2.1.1.-</ecNumber>
    </submittedName>
</protein>
<name>A0AA97AS18_LEPBY</name>
<reference evidence="2" key="2">
    <citation type="submission" date="2023-07" db="EMBL/GenBank/DDBJ databases">
        <authorList>
            <person name="Bai X.-H."/>
            <person name="Wang H.-H."/>
            <person name="Wang J."/>
            <person name="Ma M.-Y."/>
            <person name="Hu H.-H."/>
            <person name="Song Z.-L."/>
            <person name="Ma H.-G."/>
            <person name="Fan Y."/>
            <person name="Du C.-Y."/>
            <person name="Xu J.-C."/>
        </authorList>
    </citation>
    <scope>NUCLEOTIDE SEQUENCE</scope>
    <source>
        <strain evidence="2">CZ1</strain>
    </source>
</reference>
<dbReference type="InterPro" id="IPR013216">
    <property type="entry name" value="Methyltransf_11"/>
</dbReference>
<evidence type="ECO:0000313" key="2">
    <source>
        <dbReference type="EMBL" id="WNZ47094.1"/>
    </source>
</evidence>
<organism evidence="2">
    <name type="scientific">Leptolyngbya boryana CZ1</name>
    <dbReference type="NCBI Taxonomy" id="3060204"/>
    <lineage>
        <taxon>Bacteria</taxon>
        <taxon>Bacillati</taxon>
        <taxon>Cyanobacteriota</taxon>
        <taxon>Cyanophyceae</taxon>
        <taxon>Leptolyngbyales</taxon>
        <taxon>Leptolyngbyaceae</taxon>
        <taxon>Leptolyngbya group</taxon>
        <taxon>Leptolyngbya</taxon>
    </lineage>
</organism>
<dbReference type="AlphaFoldDB" id="A0AA97AS18"/>
<dbReference type="Pfam" id="PF08241">
    <property type="entry name" value="Methyltransf_11"/>
    <property type="match status" value="1"/>
</dbReference>
<dbReference type="SUPFAM" id="SSF53335">
    <property type="entry name" value="S-adenosyl-L-methionine-dependent methyltransferases"/>
    <property type="match status" value="1"/>
</dbReference>
<reference evidence="2" key="1">
    <citation type="journal article" date="2023" name="Plants (Basel)">
        <title>Genomic Analysis of Leptolyngbya boryana CZ1 Reveals Efficient Carbon Fixation Modules.</title>
        <authorList>
            <person name="Bai X."/>
            <person name="Wang H."/>
            <person name="Cheng W."/>
            <person name="Wang J."/>
            <person name="Ma M."/>
            <person name="Hu H."/>
            <person name="Song Z."/>
            <person name="Ma H."/>
            <person name="Fan Y."/>
            <person name="Du C."/>
            <person name="Xu J."/>
        </authorList>
    </citation>
    <scope>NUCLEOTIDE SEQUENCE</scope>
    <source>
        <strain evidence="2">CZ1</strain>
    </source>
</reference>
<dbReference type="RefSeq" id="WP_316427922.1">
    <property type="nucleotide sequence ID" value="NZ_CP130144.1"/>
</dbReference>
<dbReference type="Gene3D" id="3.40.50.150">
    <property type="entry name" value="Vaccinia Virus protein VP39"/>
    <property type="match status" value="1"/>
</dbReference>
<dbReference type="GO" id="GO:0008757">
    <property type="term" value="F:S-adenosylmethionine-dependent methyltransferase activity"/>
    <property type="evidence" value="ECO:0007669"/>
    <property type="project" value="InterPro"/>
</dbReference>
<keyword evidence="2" id="KW-0808">Transferase</keyword>